<proteinExistence type="predicted"/>
<dbReference type="RefSeq" id="WP_106501536.1">
    <property type="nucleotide sequence ID" value="NZ_PXXO01000001.1"/>
</dbReference>
<evidence type="ECO:0008006" key="5">
    <source>
        <dbReference type="Google" id="ProtNLM"/>
    </source>
</evidence>
<sequence length="225" mass="23645">MTQRSDQPSPAADPSGPYELLGVPADAGFDEVQAAKLARLDEVGDDTMARSRIEAAYDAVLMERLKERQQGRVSSAAKSASQREQLAPPPPKLAVPALPQLQLPRVSAPQLRLPGLALATGRELWFPLATSGALLLLLLLAPGFPPDLVLAFATAMAVINLQWRNRRFLAAVGWGFALLCAGLLVGAILAGALSSTLPLGLPLSLTQVQSLPALLLLLLGALLIG</sequence>
<keyword evidence="4" id="KW-1185">Reference proteome</keyword>
<comment type="caution">
    <text evidence="3">The sequence shown here is derived from an EMBL/GenBank/DDBJ whole genome shotgun (WGS) entry which is preliminary data.</text>
</comment>
<gene>
    <name evidence="3" type="ORF">C7K55_01015</name>
</gene>
<dbReference type="OrthoDB" id="483084at2"/>
<organism evidence="3 4">
    <name type="scientific">Cyanobium usitatum str. Tous</name>
    <dbReference type="NCBI Taxonomy" id="2116684"/>
    <lineage>
        <taxon>Bacteria</taxon>
        <taxon>Bacillati</taxon>
        <taxon>Cyanobacteriota</taxon>
        <taxon>Cyanophyceae</taxon>
        <taxon>Synechococcales</taxon>
        <taxon>Prochlorococcaceae</taxon>
        <taxon>Cyanobium</taxon>
    </lineage>
</organism>
<accession>A0A2P7N1M5</accession>
<dbReference type="Pfam" id="PF11833">
    <property type="entry name" value="CPP1-like"/>
    <property type="match status" value="1"/>
</dbReference>
<dbReference type="AlphaFoldDB" id="A0A2P7N1M5"/>
<protein>
    <recommendedName>
        <fullName evidence="5">Molecular chaperone DnaJ</fullName>
    </recommendedName>
</protein>
<evidence type="ECO:0000256" key="1">
    <source>
        <dbReference type="SAM" id="MobiDB-lite"/>
    </source>
</evidence>
<feature type="compositionally biased region" description="Polar residues" evidence="1">
    <location>
        <begin position="71"/>
        <end position="84"/>
    </location>
</feature>
<evidence type="ECO:0000313" key="3">
    <source>
        <dbReference type="EMBL" id="PSJ07350.1"/>
    </source>
</evidence>
<feature type="region of interest" description="Disordered" evidence="1">
    <location>
        <begin position="1"/>
        <end position="24"/>
    </location>
</feature>
<name>A0A2P7N1M5_9CYAN</name>
<dbReference type="PANTHER" id="PTHR33372">
    <property type="match status" value="1"/>
</dbReference>
<reference evidence="3 4" key="1">
    <citation type="journal article" date="2018" name="Environ. Microbiol.">
        <title>Ecological and genomic features of two widespread freshwater picocyanobacteria.</title>
        <authorList>
            <person name="Cabello-Yeves P.J."/>
            <person name="Picazo A."/>
            <person name="Camacho A."/>
            <person name="Callieri C."/>
            <person name="Rosselli R."/>
            <person name="Roda-Garcia J.J."/>
            <person name="Coutinho F.H."/>
            <person name="Rodriguez-Valera F."/>
        </authorList>
    </citation>
    <scope>NUCLEOTIDE SEQUENCE [LARGE SCALE GENOMIC DNA]</scope>
    <source>
        <strain evidence="3 4">Tous</strain>
    </source>
</reference>
<dbReference type="PANTHER" id="PTHR33372:SF2">
    <property type="entry name" value="PROTEIN CHAPERONE-LIKE PROTEIN OF POR1, CHLOROPLASTIC"/>
    <property type="match status" value="1"/>
</dbReference>
<dbReference type="Proteomes" id="UP000243002">
    <property type="component" value="Unassembled WGS sequence"/>
</dbReference>
<evidence type="ECO:0000256" key="2">
    <source>
        <dbReference type="SAM" id="Phobius"/>
    </source>
</evidence>
<dbReference type="EMBL" id="PXXO01000001">
    <property type="protein sequence ID" value="PSJ07350.1"/>
    <property type="molecule type" value="Genomic_DNA"/>
</dbReference>
<feature type="transmembrane region" description="Helical" evidence="2">
    <location>
        <begin position="205"/>
        <end position="224"/>
    </location>
</feature>
<dbReference type="InterPro" id="IPR021788">
    <property type="entry name" value="CPP1-like"/>
</dbReference>
<keyword evidence="2" id="KW-0812">Transmembrane</keyword>
<evidence type="ECO:0000313" key="4">
    <source>
        <dbReference type="Proteomes" id="UP000243002"/>
    </source>
</evidence>
<feature type="transmembrane region" description="Helical" evidence="2">
    <location>
        <begin position="168"/>
        <end position="193"/>
    </location>
</feature>
<keyword evidence="2" id="KW-1133">Transmembrane helix</keyword>
<feature type="region of interest" description="Disordered" evidence="1">
    <location>
        <begin position="71"/>
        <end position="91"/>
    </location>
</feature>
<keyword evidence="2" id="KW-0472">Membrane</keyword>